<keyword evidence="8 9" id="KW-0349">Heme</keyword>
<dbReference type="InterPro" id="IPR002403">
    <property type="entry name" value="Cyt_P450_E_grp-IV"/>
</dbReference>
<dbReference type="STRING" id="92696.A0A4R0S2J8"/>
<keyword evidence="10" id="KW-0812">Transmembrane</keyword>
<evidence type="ECO:0000256" key="5">
    <source>
        <dbReference type="ARBA" id="ARBA00023002"/>
    </source>
</evidence>
<evidence type="ECO:0000256" key="2">
    <source>
        <dbReference type="ARBA" id="ARBA00005179"/>
    </source>
</evidence>
<dbReference type="CDD" id="cd11061">
    <property type="entry name" value="CYP67-like"/>
    <property type="match status" value="1"/>
</dbReference>
<feature type="transmembrane region" description="Helical" evidence="10">
    <location>
        <begin position="56"/>
        <end position="78"/>
    </location>
</feature>
<dbReference type="InterPro" id="IPR001128">
    <property type="entry name" value="Cyt_P450"/>
</dbReference>
<comment type="similarity">
    <text evidence="3 9">Belongs to the cytochrome P450 family.</text>
</comment>
<accession>A0A4R0S2J8</accession>
<dbReference type="PRINTS" id="PR00465">
    <property type="entry name" value="EP450IV"/>
</dbReference>
<evidence type="ECO:0000313" key="11">
    <source>
        <dbReference type="EMBL" id="TCD71818.1"/>
    </source>
</evidence>
<gene>
    <name evidence="11" type="ORF">EIP91_003161</name>
</gene>
<dbReference type="InterPro" id="IPR017972">
    <property type="entry name" value="Cyt_P450_CS"/>
</dbReference>
<dbReference type="Proteomes" id="UP000292702">
    <property type="component" value="Unassembled WGS sequence"/>
</dbReference>
<evidence type="ECO:0000313" key="12">
    <source>
        <dbReference type="Proteomes" id="UP000292702"/>
    </source>
</evidence>
<evidence type="ECO:0000256" key="7">
    <source>
        <dbReference type="ARBA" id="ARBA00023033"/>
    </source>
</evidence>
<keyword evidence="4 8" id="KW-0479">Metal-binding</keyword>
<dbReference type="InterPro" id="IPR036396">
    <property type="entry name" value="Cyt_P450_sf"/>
</dbReference>
<evidence type="ECO:0000256" key="9">
    <source>
        <dbReference type="RuleBase" id="RU000461"/>
    </source>
</evidence>
<evidence type="ECO:0000256" key="8">
    <source>
        <dbReference type="PIRSR" id="PIRSR602403-1"/>
    </source>
</evidence>
<organism evidence="11 12">
    <name type="scientific">Steccherinum ochraceum</name>
    <dbReference type="NCBI Taxonomy" id="92696"/>
    <lineage>
        <taxon>Eukaryota</taxon>
        <taxon>Fungi</taxon>
        <taxon>Dikarya</taxon>
        <taxon>Basidiomycota</taxon>
        <taxon>Agaricomycotina</taxon>
        <taxon>Agaricomycetes</taxon>
        <taxon>Polyporales</taxon>
        <taxon>Steccherinaceae</taxon>
        <taxon>Steccherinum</taxon>
    </lineage>
</organism>
<dbReference type="GO" id="GO:0005506">
    <property type="term" value="F:iron ion binding"/>
    <property type="evidence" value="ECO:0007669"/>
    <property type="project" value="InterPro"/>
</dbReference>
<feature type="binding site" description="axial binding residue" evidence="8">
    <location>
        <position position="484"/>
    </location>
    <ligand>
        <name>heme</name>
        <dbReference type="ChEBI" id="CHEBI:30413"/>
    </ligand>
    <ligandPart>
        <name>Fe</name>
        <dbReference type="ChEBI" id="CHEBI:18248"/>
    </ligandPart>
</feature>
<dbReference type="PRINTS" id="PR00385">
    <property type="entry name" value="P450"/>
</dbReference>
<dbReference type="SUPFAM" id="SSF48264">
    <property type="entry name" value="Cytochrome P450"/>
    <property type="match status" value="1"/>
</dbReference>
<comment type="pathway">
    <text evidence="2">Secondary metabolite biosynthesis.</text>
</comment>
<dbReference type="PANTHER" id="PTHR24305:SF187">
    <property type="entry name" value="P450, PUTATIVE (EUROFUNG)-RELATED"/>
    <property type="match status" value="1"/>
</dbReference>
<keyword evidence="7 9" id="KW-0503">Monooxygenase</keyword>
<comment type="caution">
    <text evidence="11">The sequence shown here is derived from an EMBL/GenBank/DDBJ whole genome shotgun (WGS) entry which is preliminary data.</text>
</comment>
<dbReference type="Gene3D" id="1.10.630.10">
    <property type="entry name" value="Cytochrome P450"/>
    <property type="match status" value="1"/>
</dbReference>
<evidence type="ECO:0000256" key="6">
    <source>
        <dbReference type="ARBA" id="ARBA00023004"/>
    </source>
</evidence>
<evidence type="ECO:0000256" key="3">
    <source>
        <dbReference type="ARBA" id="ARBA00010617"/>
    </source>
</evidence>
<protein>
    <recommendedName>
        <fullName evidence="13">Cytochrome P450</fullName>
    </recommendedName>
</protein>
<dbReference type="GO" id="GO:0020037">
    <property type="term" value="F:heme binding"/>
    <property type="evidence" value="ECO:0007669"/>
    <property type="project" value="InterPro"/>
</dbReference>
<proteinExistence type="inferred from homology"/>
<evidence type="ECO:0000256" key="10">
    <source>
        <dbReference type="SAM" id="Phobius"/>
    </source>
</evidence>
<dbReference type="OrthoDB" id="6692864at2759"/>
<reference evidence="11 12" key="1">
    <citation type="submission" date="2018-11" db="EMBL/GenBank/DDBJ databases">
        <title>Genome assembly of Steccherinum ochraceum LE-BIN_3174, the white-rot fungus of the Steccherinaceae family (The Residual Polyporoid clade, Polyporales, Basidiomycota).</title>
        <authorList>
            <person name="Fedorova T.V."/>
            <person name="Glazunova O.A."/>
            <person name="Landesman E.O."/>
            <person name="Moiseenko K.V."/>
            <person name="Psurtseva N.V."/>
            <person name="Savinova O.S."/>
            <person name="Shakhova N.V."/>
            <person name="Tyazhelova T.V."/>
            <person name="Vasina D.V."/>
        </authorList>
    </citation>
    <scope>NUCLEOTIDE SEQUENCE [LARGE SCALE GENOMIC DNA]</scope>
    <source>
        <strain evidence="11 12">LE-BIN_3174</strain>
    </source>
</reference>
<evidence type="ECO:0008006" key="13">
    <source>
        <dbReference type="Google" id="ProtNLM"/>
    </source>
</evidence>
<dbReference type="PROSITE" id="PS00086">
    <property type="entry name" value="CYTOCHROME_P450"/>
    <property type="match status" value="1"/>
</dbReference>
<dbReference type="InterPro" id="IPR050121">
    <property type="entry name" value="Cytochrome_P450_monoxygenase"/>
</dbReference>
<dbReference type="EMBL" id="RWJN01000002">
    <property type="protein sequence ID" value="TCD71818.1"/>
    <property type="molecule type" value="Genomic_DNA"/>
</dbReference>
<keyword evidence="10" id="KW-0472">Membrane</keyword>
<comment type="cofactor">
    <cofactor evidence="1 8">
        <name>heme</name>
        <dbReference type="ChEBI" id="CHEBI:30413"/>
    </cofactor>
</comment>
<dbReference type="GO" id="GO:0016705">
    <property type="term" value="F:oxidoreductase activity, acting on paired donors, with incorporation or reduction of molecular oxygen"/>
    <property type="evidence" value="ECO:0007669"/>
    <property type="project" value="InterPro"/>
</dbReference>
<dbReference type="PANTHER" id="PTHR24305">
    <property type="entry name" value="CYTOCHROME P450"/>
    <property type="match status" value="1"/>
</dbReference>
<evidence type="ECO:0000256" key="4">
    <source>
        <dbReference type="ARBA" id="ARBA00022723"/>
    </source>
</evidence>
<feature type="transmembrane region" description="Helical" evidence="10">
    <location>
        <begin position="29"/>
        <end position="49"/>
    </location>
</feature>
<keyword evidence="6 8" id="KW-0408">Iron</keyword>
<dbReference type="Pfam" id="PF00067">
    <property type="entry name" value="p450"/>
    <property type="match status" value="1"/>
</dbReference>
<sequence>MLLGPLDIQPLVVGAAVLVYLVYKNYEPASVPATLALQVALPGALVLVVQRHNSSVLLIIIGVYSTYYGILAICVLGYRLSPTHPLASFPGPVGCRVSKLWMAHKATYGNLHEYVRGLHAKYGDIVRVGPNELSVRHEDPISRIMKDCPKGPYGITDLKIYPKRRRSWNRGTSVAAVKDYEEFLASVIRQLIGSLEERQGQTIDLSKWMIYTAFDFMGEMALSRQFNNVKTGTDTTGLIHAIEVGVTQLAWAAQIPWSLPFLSLLGKMIGDDGSWRYVQRVSTEAVKARIEAGSGRRDLFHHLMDGDDLESVKPPMDTVASDGALAIVAGSDTSATALSHCFYFLLRNPKCMQRLREEIESIYPGATDTTLDFAQQAEMPYLNACINEAMRLYPPVLTGLQKLVTSPTMIDTHYVPAGSLVYAHHFTIHRDSRYFYPVPDEFWPDRWLVQDTYTVLPSGEVIPHDQLIHNRNVFVPFSIGTRICAGKSIAYLEMRAVLCALIQMFDVTKAPGFALDQWEDNVKDMFITFLGPLMVNIKAKY</sequence>
<keyword evidence="10" id="KW-1133">Transmembrane helix</keyword>
<dbReference type="GO" id="GO:0004497">
    <property type="term" value="F:monooxygenase activity"/>
    <property type="evidence" value="ECO:0007669"/>
    <property type="project" value="UniProtKB-KW"/>
</dbReference>
<evidence type="ECO:0000256" key="1">
    <source>
        <dbReference type="ARBA" id="ARBA00001971"/>
    </source>
</evidence>
<name>A0A4R0S2J8_9APHY</name>
<keyword evidence="12" id="KW-1185">Reference proteome</keyword>
<dbReference type="AlphaFoldDB" id="A0A4R0S2J8"/>
<keyword evidence="5 9" id="KW-0560">Oxidoreductase</keyword>